<dbReference type="RefSeq" id="WP_262567772.1">
    <property type="nucleotide sequence ID" value="NZ_JAPFCC010000001.1"/>
</dbReference>
<organism evidence="1 2">
    <name type="scientific">Endozoicomonas gorgoniicola</name>
    <dbReference type="NCBI Taxonomy" id="1234144"/>
    <lineage>
        <taxon>Bacteria</taxon>
        <taxon>Pseudomonadati</taxon>
        <taxon>Pseudomonadota</taxon>
        <taxon>Gammaproteobacteria</taxon>
        <taxon>Oceanospirillales</taxon>
        <taxon>Endozoicomonadaceae</taxon>
        <taxon>Endozoicomonas</taxon>
    </lineage>
</organism>
<dbReference type="Proteomes" id="UP001209854">
    <property type="component" value="Unassembled WGS sequence"/>
</dbReference>
<name>A0ABT3MU23_9GAMM</name>
<dbReference type="InterPro" id="IPR023137">
    <property type="entry name" value="BrxA_sf"/>
</dbReference>
<gene>
    <name evidence="1" type="ORF">NX722_09455</name>
</gene>
<dbReference type="EMBL" id="JAPFCC010000001">
    <property type="protein sequence ID" value="MCW7552865.1"/>
    <property type="molecule type" value="Genomic_DNA"/>
</dbReference>
<keyword evidence="2" id="KW-1185">Reference proteome</keyword>
<protein>
    <submittedName>
        <fullName evidence="1">DUF1819 family protein</fullName>
    </submittedName>
</protein>
<evidence type="ECO:0000313" key="1">
    <source>
        <dbReference type="EMBL" id="MCW7552865.1"/>
    </source>
</evidence>
<evidence type="ECO:0000313" key="2">
    <source>
        <dbReference type="Proteomes" id="UP001209854"/>
    </source>
</evidence>
<comment type="caution">
    <text evidence="1">The sequence shown here is derived from an EMBL/GenBank/DDBJ whole genome shotgun (WGS) entry which is preliminary data.</text>
</comment>
<sequence length="199" mass="22311">MNQKYSADLASVSLKLTEARAVARLMLEKVSGQQWQQAIQRDNVLMLGNPATAKRHANALRSRLATLDDRGLVMVSQGNHAVALQILLAATLKYSSILRDFIELLIKPQVALGNLELPRHRWRGFLESCYARDPEMKPWADSTVARIGTAVFSILQESGYINDTRKPVLQPVLIEHSVGEYLKKQGDEAILRTMKVFES</sequence>
<reference evidence="1 2" key="1">
    <citation type="submission" date="2022-10" db="EMBL/GenBank/DDBJ databases">
        <title>High-quality genome sequences of two octocoral-associated bacteria, Endozoicomonas euniceicola EF212 and Endozoicomonas gorgoniicola PS125.</title>
        <authorList>
            <person name="Chiou Y.-J."/>
            <person name="Chen Y.-H."/>
        </authorList>
    </citation>
    <scope>NUCLEOTIDE SEQUENCE [LARGE SCALE GENOMIC DNA]</scope>
    <source>
        <strain evidence="1 2">PS125</strain>
    </source>
</reference>
<dbReference type="Pfam" id="PF08849">
    <property type="entry name" value="BrxA"/>
    <property type="match status" value="1"/>
</dbReference>
<dbReference type="Gene3D" id="1.10.3540.10">
    <property type="entry name" value="uncharacterized protein from magnetospirillum magneticum domain"/>
    <property type="match status" value="1"/>
</dbReference>
<dbReference type="InterPro" id="IPR014948">
    <property type="entry name" value="BrxA"/>
</dbReference>
<accession>A0ABT3MU23</accession>
<proteinExistence type="predicted"/>